<feature type="active site" description="Nucleophile" evidence="4">
    <location>
        <position position="264"/>
    </location>
</feature>
<feature type="domain" description="Glycoside hydrolase 35 catalytic" evidence="6">
    <location>
        <begin position="30"/>
        <end position="360"/>
    </location>
</feature>
<dbReference type="Proteomes" id="UP000625711">
    <property type="component" value="Unassembled WGS sequence"/>
</dbReference>
<evidence type="ECO:0000313" key="9">
    <source>
        <dbReference type="EMBL" id="KAF7269440.1"/>
    </source>
</evidence>
<evidence type="ECO:0000256" key="3">
    <source>
        <dbReference type="ARBA" id="ARBA00023295"/>
    </source>
</evidence>
<dbReference type="PIRSF" id="PIRSF006336">
    <property type="entry name" value="B-gal"/>
    <property type="match status" value="1"/>
</dbReference>
<accession>A0A834I1T7</accession>
<dbReference type="Gene3D" id="3.20.20.80">
    <property type="entry name" value="Glycosidases"/>
    <property type="match status" value="1"/>
</dbReference>
<evidence type="ECO:0000256" key="1">
    <source>
        <dbReference type="ARBA" id="ARBA00009809"/>
    </source>
</evidence>
<feature type="domain" description="Beta-galactosidase galactose-binding" evidence="8">
    <location>
        <begin position="544"/>
        <end position="603"/>
    </location>
</feature>
<dbReference type="Pfam" id="PF21317">
    <property type="entry name" value="BetaGal_ABD_1"/>
    <property type="match status" value="1"/>
</dbReference>
<feature type="active site" description="Proton donor" evidence="4">
    <location>
        <position position="185"/>
    </location>
</feature>
<dbReference type="InterPro" id="IPR048913">
    <property type="entry name" value="BetaGal_gal-bd"/>
</dbReference>
<comment type="similarity">
    <text evidence="1 5">Belongs to the glycosyl hydrolase 35 family.</text>
</comment>
<dbReference type="SUPFAM" id="SSF49785">
    <property type="entry name" value="Galactose-binding domain-like"/>
    <property type="match status" value="1"/>
</dbReference>
<feature type="domain" description="Beta-galactosidase 1-like first all-beta" evidence="7">
    <location>
        <begin position="460"/>
        <end position="523"/>
    </location>
</feature>
<dbReference type="PRINTS" id="PR00742">
    <property type="entry name" value="GLHYDRLASE35"/>
</dbReference>
<evidence type="ECO:0000259" key="7">
    <source>
        <dbReference type="Pfam" id="PF21317"/>
    </source>
</evidence>
<keyword evidence="2" id="KW-0378">Hydrolase</keyword>
<evidence type="ECO:0000256" key="2">
    <source>
        <dbReference type="ARBA" id="ARBA00022801"/>
    </source>
</evidence>
<evidence type="ECO:0008006" key="11">
    <source>
        <dbReference type="Google" id="ProtNLM"/>
    </source>
</evidence>
<dbReference type="Pfam" id="PF21467">
    <property type="entry name" value="BetaGal_gal-bd"/>
    <property type="match status" value="1"/>
</dbReference>
<dbReference type="GO" id="GO:0005975">
    <property type="term" value="P:carbohydrate metabolic process"/>
    <property type="evidence" value="ECO:0007669"/>
    <property type="project" value="InterPro"/>
</dbReference>
<dbReference type="SUPFAM" id="SSF51445">
    <property type="entry name" value="(Trans)glycosidases"/>
    <property type="match status" value="1"/>
</dbReference>
<dbReference type="GO" id="GO:0004565">
    <property type="term" value="F:beta-galactosidase activity"/>
    <property type="evidence" value="ECO:0007669"/>
    <property type="project" value="InterPro"/>
</dbReference>
<evidence type="ECO:0000259" key="6">
    <source>
        <dbReference type="Pfam" id="PF01301"/>
    </source>
</evidence>
<dbReference type="InterPro" id="IPR017853">
    <property type="entry name" value="GH"/>
</dbReference>
<evidence type="ECO:0000313" key="10">
    <source>
        <dbReference type="Proteomes" id="UP000625711"/>
    </source>
</evidence>
<proteinExistence type="inferred from homology"/>
<dbReference type="AlphaFoldDB" id="A0A834I1T7"/>
<dbReference type="Pfam" id="PF01301">
    <property type="entry name" value="Glyco_hydro_35"/>
    <property type="match status" value="1"/>
</dbReference>
<reference evidence="9" key="1">
    <citation type="submission" date="2020-08" db="EMBL/GenBank/DDBJ databases">
        <title>Genome sequencing and assembly of the red palm weevil Rhynchophorus ferrugineus.</title>
        <authorList>
            <person name="Dias G.B."/>
            <person name="Bergman C.M."/>
            <person name="Manee M."/>
        </authorList>
    </citation>
    <scope>NUCLEOTIDE SEQUENCE</scope>
    <source>
        <strain evidence="9">AA-2017</strain>
        <tissue evidence="9">Whole larva</tissue>
    </source>
</reference>
<dbReference type="InterPro" id="IPR001944">
    <property type="entry name" value="Glycoside_Hdrlase_35"/>
</dbReference>
<dbReference type="Gene3D" id="2.60.120.260">
    <property type="entry name" value="Galactose-binding domain-like"/>
    <property type="match status" value="2"/>
</dbReference>
<dbReference type="EMBL" id="JAACXV010014226">
    <property type="protein sequence ID" value="KAF7269440.1"/>
    <property type="molecule type" value="Genomic_DNA"/>
</dbReference>
<organism evidence="9 10">
    <name type="scientific">Rhynchophorus ferrugineus</name>
    <name type="common">Red palm weevil</name>
    <name type="synonym">Curculio ferrugineus</name>
    <dbReference type="NCBI Taxonomy" id="354439"/>
    <lineage>
        <taxon>Eukaryota</taxon>
        <taxon>Metazoa</taxon>
        <taxon>Ecdysozoa</taxon>
        <taxon>Arthropoda</taxon>
        <taxon>Hexapoda</taxon>
        <taxon>Insecta</taxon>
        <taxon>Pterygota</taxon>
        <taxon>Neoptera</taxon>
        <taxon>Endopterygota</taxon>
        <taxon>Coleoptera</taxon>
        <taxon>Polyphaga</taxon>
        <taxon>Cucujiformia</taxon>
        <taxon>Curculionidae</taxon>
        <taxon>Dryophthorinae</taxon>
        <taxon>Rhynchophorus</taxon>
    </lineage>
</organism>
<gene>
    <name evidence="9" type="ORF">GWI33_017544</name>
</gene>
<keyword evidence="3" id="KW-0326">Glycosidase</keyword>
<comment type="caution">
    <text evidence="9">The sequence shown here is derived from an EMBL/GenBank/DDBJ whole genome shotgun (WGS) entry which is preliminary data.</text>
</comment>
<evidence type="ECO:0000256" key="4">
    <source>
        <dbReference type="PIRSR" id="PIRSR006336-1"/>
    </source>
</evidence>
<sequence length="639" mass="72955">MGDVDILPTSYEYYTENGINCGLKDSGSDFTLNDKKIKIFSGALHYFRVHPDYWRDRLKKYRAAGLNCVETYVPWNAHEPEDGRIIFEDGDGNDYGLFLDLGRFLRMAQEEDLFVILRPGPYICAEWEFGGLPSWLLRHKDLKLRTSDTKYLFYVKRYFKHLLSIVKPLQFTKGGSIIAVQIENEYGNVKEEGKPIDTAYLESLKQTLQDNGIVELLFTSDTPTAGFNGTLPDVLATANFQENASIELGLLKAHQPNKPLMVMEYWTGWFDHYTEKHHERTKEAFESVLDEILMWKSSFNLYMMHGGTNWGFFNGANIFGTGDDNSGFQPDTSSYDYDAPLSENGDYTDKYLSIQKLTAEYNDICIKQPSPPEPTFRTCYLDIDIVGELSLEELISQSSDTVLSEKPISMEMKENIDISAGSVLKIEGHVCDTVLVLINGVLVSKLLETEEDLNGFGYWRQKDATLNLGDSDYKGAVLDLVVENFGRVNYGKLYQFNQFKGLWQGNVLINDQIISDWKIVPLEFKKKWIQSLTSWKSPSFLHGPRLYKAVLNLDSKPEDTYIDFEGWSKGFIVVNGFVLTRFFKLGPQQAAYLPAPLLNTGSNEILIFEHFSPSKWIKFCTDPYFKTVGDGKVLRKLLE</sequence>
<evidence type="ECO:0000256" key="5">
    <source>
        <dbReference type="RuleBase" id="RU003679"/>
    </source>
</evidence>
<dbReference type="PANTHER" id="PTHR23421">
    <property type="entry name" value="BETA-GALACTOSIDASE RELATED"/>
    <property type="match status" value="1"/>
</dbReference>
<dbReference type="InterPro" id="IPR048912">
    <property type="entry name" value="BetaGal1-like_ABD1"/>
</dbReference>
<dbReference type="InterPro" id="IPR008979">
    <property type="entry name" value="Galactose-bd-like_sf"/>
</dbReference>
<dbReference type="InterPro" id="IPR026283">
    <property type="entry name" value="B-gal_1-like"/>
</dbReference>
<dbReference type="FunFam" id="3.20.20.80:FF:000115">
    <property type="entry name" value="Beta-galactosidase"/>
    <property type="match status" value="1"/>
</dbReference>
<evidence type="ECO:0000259" key="8">
    <source>
        <dbReference type="Pfam" id="PF21467"/>
    </source>
</evidence>
<keyword evidence="10" id="KW-1185">Reference proteome</keyword>
<name>A0A834I1T7_RHYFE</name>
<dbReference type="InterPro" id="IPR031330">
    <property type="entry name" value="Gly_Hdrlase_35_cat"/>
</dbReference>
<dbReference type="OrthoDB" id="1657402at2759"/>
<protein>
    <recommendedName>
        <fullName evidence="11">Beta-galactosidase</fullName>
    </recommendedName>
</protein>